<feature type="transmembrane region" description="Helical" evidence="1">
    <location>
        <begin position="273"/>
        <end position="294"/>
    </location>
</feature>
<feature type="transmembrane region" description="Helical" evidence="1">
    <location>
        <begin position="346"/>
        <end position="364"/>
    </location>
</feature>
<dbReference type="InterPro" id="IPR006621">
    <property type="entry name" value="Nose-resist-to-fluoxetine_N"/>
</dbReference>
<feature type="transmembrane region" description="Helical" evidence="1">
    <location>
        <begin position="175"/>
        <end position="196"/>
    </location>
</feature>
<feature type="transmembrane region" description="Helical" evidence="1">
    <location>
        <begin position="208"/>
        <end position="230"/>
    </location>
</feature>
<reference evidence="3" key="2">
    <citation type="submission" date="2021-09" db="EMBL/GenBank/DDBJ databases">
        <authorList>
            <person name="Jia N."/>
            <person name="Wang J."/>
            <person name="Shi W."/>
            <person name="Du L."/>
            <person name="Sun Y."/>
            <person name="Zhan W."/>
            <person name="Jiang J."/>
            <person name="Wang Q."/>
            <person name="Zhang B."/>
            <person name="Ji P."/>
            <person name="Sakyi L.B."/>
            <person name="Cui X."/>
            <person name="Yuan T."/>
            <person name="Jiang B."/>
            <person name="Yang W."/>
            <person name="Lam T.T.-Y."/>
            <person name="Chang Q."/>
            <person name="Ding S."/>
            <person name="Wang X."/>
            <person name="Zhu J."/>
            <person name="Ruan X."/>
            <person name="Zhao L."/>
            <person name="Wei J."/>
            <person name="Que T."/>
            <person name="Du C."/>
            <person name="Cheng J."/>
            <person name="Dai P."/>
            <person name="Han X."/>
            <person name="Huang E."/>
            <person name="Gao Y."/>
            <person name="Liu J."/>
            <person name="Shao H."/>
            <person name="Ye R."/>
            <person name="Li L."/>
            <person name="Wei W."/>
            <person name="Wang X."/>
            <person name="Wang C."/>
            <person name="Huo Q."/>
            <person name="Li W."/>
            <person name="Guo W."/>
            <person name="Chen H."/>
            <person name="Chen S."/>
            <person name="Zhou L."/>
            <person name="Zhou L."/>
            <person name="Ni X."/>
            <person name="Tian J."/>
            <person name="Zhou Y."/>
            <person name="Sheng Y."/>
            <person name="Liu T."/>
            <person name="Pan Y."/>
            <person name="Xia L."/>
            <person name="Li J."/>
            <person name="Zhao F."/>
            <person name="Cao W."/>
        </authorList>
    </citation>
    <scope>NUCLEOTIDE SEQUENCE</scope>
    <source>
        <strain evidence="3">Rsan-2018</strain>
        <tissue evidence="3">Larvae</tissue>
    </source>
</reference>
<evidence type="ECO:0000259" key="2">
    <source>
        <dbReference type="Pfam" id="PF20146"/>
    </source>
</evidence>
<dbReference type="VEuPathDB" id="VectorBase:RSAN_054438"/>
<dbReference type="PANTHER" id="PTHR11161">
    <property type="entry name" value="O-ACYLTRANSFERASE"/>
    <property type="match status" value="1"/>
</dbReference>
<evidence type="ECO:0000313" key="3">
    <source>
        <dbReference type="EMBL" id="KAH7982758.1"/>
    </source>
</evidence>
<comment type="caution">
    <text evidence="3">The sequence shown here is derived from an EMBL/GenBank/DDBJ whole genome shotgun (WGS) entry which is preliminary data.</text>
</comment>
<sequence length="442" mass="48685">MVVIGRASTSLFDASGKYPNGLLQATTSDPGAFDECIETVLHDPVSGHETLRAQYCNLRLRLTKDPELTRELVSSFRIGHPRLAEFKDYFTDEMLSGVRIVKPPGMNIEINNCVTSLPVPLSSGQKGIMVENHSFLSDALPALPLQSLSLSKAPISGSERVPYRFKCHFPTVCSLRIVGILTTYLIAFSAAANSGLITRKTNSKSDAYALRFLHGIRFLSLIWIMLGHSYGTISDTLSGLANNVAYFERWENMIVTGGYLSVDTFFFLSRHRWILGVFIFLSILGCSLATWQVAGTHMNPFMVAMTETVPMLEDTLDNYYVMPFYHAVAYFSGLIRNGYSAAQVTLFFSALVWCFSLSYLLFIACEAPVGRIDKLLFSHHSLKPDVAKIASGNSSNSAAATCVIPHKGTDLVCCDSGPLQGEASEKNKVFIIINGDTVCYRL</sequence>
<protein>
    <recommendedName>
        <fullName evidence="2">Nose resistant-to-fluoxetine protein N-terminal domain-containing protein</fullName>
    </recommendedName>
</protein>
<gene>
    <name evidence="3" type="ORF">HPB52_006939</name>
</gene>
<dbReference type="PANTHER" id="PTHR11161:SF0">
    <property type="entry name" value="O-ACYLTRANSFERASE LIKE PROTEIN"/>
    <property type="match status" value="1"/>
</dbReference>
<proteinExistence type="predicted"/>
<keyword evidence="4" id="KW-1185">Reference proteome</keyword>
<keyword evidence="1" id="KW-1133">Transmembrane helix</keyword>
<feature type="domain" description="Nose resistant-to-fluoxetine protein N-terminal" evidence="2">
    <location>
        <begin position="10"/>
        <end position="66"/>
    </location>
</feature>
<dbReference type="EMBL" id="JABSTV010001245">
    <property type="protein sequence ID" value="KAH7982758.1"/>
    <property type="molecule type" value="Genomic_DNA"/>
</dbReference>
<keyword evidence="1" id="KW-0812">Transmembrane</keyword>
<dbReference type="AlphaFoldDB" id="A0A9D4T7U2"/>
<evidence type="ECO:0000313" key="4">
    <source>
        <dbReference type="Proteomes" id="UP000821837"/>
    </source>
</evidence>
<evidence type="ECO:0000256" key="1">
    <source>
        <dbReference type="SAM" id="Phobius"/>
    </source>
</evidence>
<dbReference type="Pfam" id="PF20146">
    <property type="entry name" value="NRF"/>
    <property type="match status" value="1"/>
</dbReference>
<accession>A0A9D4T7U2</accession>
<name>A0A9D4T7U2_RHISA</name>
<dbReference type="Proteomes" id="UP000821837">
    <property type="component" value="Chromosome 1"/>
</dbReference>
<feature type="transmembrane region" description="Helical" evidence="1">
    <location>
        <begin position="250"/>
        <end position="268"/>
    </location>
</feature>
<reference evidence="3" key="1">
    <citation type="journal article" date="2020" name="Cell">
        <title>Large-Scale Comparative Analyses of Tick Genomes Elucidate Their Genetic Diversity and Vector Capacities.</title>
        <authorList>
            <consortium name="Tick Genome and Microbiome Consortium (TIGMIC)"/>
            <person name="Jia N."/>
            <person name="Wang J."/>
            <person name="Shi W."/>
            <person name="Du L."/>
            <person name="Sun Y."/>
            <person name="Zhan W."/>
            <person name="Jiang J.F."/>
            <person name="Wang Q."/>
            <person name="Zhang B."/>
            <person name="Ji P."/>
            <person name="Bell-Sakyi L."/>
            <person name="Cui X.M."/>
            <person name="Yuan T.T."/>
            <person name="Jiang B.G."/>
            <person name="Yang W.F."/>
            <person name="Lam T.T."/>
            <person name="Chang Q.C."/>
            <person name="Ding S.J."/>
            <person name="Wang X.J."/>
            <person name="Zhu J.G."/>
            <person name="Ruan X.D."/>
            <person name="Zhao L."/>
            <person name="Wei J.T."/>
            <person name="Ye R.Z."/>
            <person name="Que T.C."/>
            <person name="Du C.H."/>
            <person name="Zhou Y.H."/>
            <person name="Cheng J.X."/>
            <person name="Dai P.F."/>
            <person name="Guo W.B."/>
            <person name="Han X.H."/>
            <person name="Huang E.J."/>
            <person name="Li L.F."/>
            <person name="Wei W."/>
            <person name="Gao Y.C."/>
            <person name="Liu J.Z."/>
            <person name="Shao H.Z."/>
            <person name="Wang X."/>
            <person name="Wang C.C."/>
            <person name="Yang T.C."/>
            <person name="Huo Q.B."/>
            <person name="Li W."/>
            <person name="Chen H.Y."/>
            <person name="Chen S.E."/>
            <person name="Zhou L.G."/>
            <person name="Ni X.B."/>
            <person name="Tian J.H."/>
            <person name="Sheng Y."/>
            <person name="Liu T."/>
            <person name="Pan Y.S."/>
            <person name="Xia L.Y."/>
            <person name="Li J."/>
            <person name="Zhao F."/>
            <person name="Cao W.C."/>
        </authorList>
    </citation>
    <scope>NUCLEOTIDE SEQUENCE</scope>
    <source>
        <strain evidence="3">Rsan-2018</strain>
    </source>
</reference>
<keyword evidence="1" id="KW-0472">Membrane</keyword>
<dbReference type="InterPro" id="IPR052728">
    <property type="entry name" value="O2_lipid_transport_reg"/>
</dbReference>
<organism evidence="3 4">
    <name type="scientific">Rhipicephalus sanguineus</name>
    <name type="common">Brown dog tick</name>
    <name type="synonym">Ixodes sanguineus</name>
    <dbReference type="NCBI Taxonomy" id="34632"/>
    <lineage>
        <taxon>Eukaryota</taxon>
        <taxon>Metazoa</taxon>
        <taxon>Ecdysozoa</taxon>
        <taxon>Arthropoda</taxon>
        <taxon>Chelicerata</taxon>
        <taxon>Arachnida</taxon>
        <taxon>Acari</taxon>
        <taxon>Parasitiformes</taxon>
        <taxon>Ixodida</taxon>
        <taxon>Ixodoidea</taxon>
        <taxon>Ixodidae</taxon>
        <taxon>Rhipicephalinae</taxon>
        <taxon>Rhipicephalus</taxon>
        <taxon>Rhipicephalus</taxon>
    </lineage>
</organism>